<keyword evidence="2" id="KW-1185">Reference proteome</keyword>
<reference evidence="1 2" key="1">
    <citation type="submission" date="2024-04" db="EMBL/GenBank/DDBJ databases">
        <title>Flavobacterium sp. DGU11 16S ribosomal RNA gene Genome sequencing and assembly.</title>
        <authorList>
            <person name="Park S."/>
        </authorList>
    </citation>
    <scope>NUCLEOTIDE SEQUENCE [LARGE SCALE GENOMIC DNA]</scope>
    <source>
        <strain evidence="1 2">DGU11</strain>
    </source>
</reference>
<comment type="caution">
    <text evidence="1">The sequence shown here is derived from an EMBL/GenBank/DDBJ whole genome shotgun (WGS) entry which is preliminary data.</text>
</comment>
<accession>A0ABU9I0L3</accession>
<name>A0ABU9I0L3_9FLAO</name>
<proteinExistence type="predicted"/>
<organism evidence="1 2">
    <name type="scientific">Flavobacterium arundinis</name>
    <dbReference type="NCBI Taxonomy" id="3139143"/>
    <lineage>
        <taxon>Bacteria</taxon>
        <taxon>Pseudomonadati</taxon>
        <taxon>Bacteroidota</taxon>
        <taxon>Flavobacteriia</taxon>
        <taxon>Flavobacteriales</taxon>
        <taxon>Flavobacteriaceae</taxon>
        <taxon>Flavobacterium</taxon>
    </lineage>
</organism>
<protein>
    <submittedName>
        <fullName evidence="1">Uncharacterized protein</fullName>
    </submittedName>
</protein>
<dbReference type="EMBL" id="JBBYHR010000011">
    <property type="protein sequence ID" value="MEL1245974.1"/>
    <property type="molecule type" value="Genomic_DNA"/>
</dbReference>
<evidence type="ECO:0000313" key="2">
    <source>
        <dbReference type="Proteomes" id="UP001464555"/>
    </source>
</evidence>
<evidence type="ECO:0000313" key="1">
    <source>
        <dbReference type="EMBL" id="MEL1245974.1"/>
    </source>
</evidence>
<sequence length="77" mass="8727">MTSLENTRHSLIDRILATKNESFLKAITAIFDSSQTEEIVEMSPEQVKMIMMAKEDVAAGRIISDEDLKASDPEWLR</sequence>
<dbReference type="Proteomes" id="UP001464555">
    <property type="component" value="Unassembled WGS sequence"/>
</dbReference>
<dbReference type="RefSeq" id="WP_341698270.1">
    <property type="nucleotide sequence ID" value="NZ_JBBYHR010000011.1"/>
</dbReference>
<gene>
    <name evidence="1" type="ORF">AAEO56_17000</name>
</gene>